<dbReference type="AlphaFoldDB" id="A0A9Q0DZM1"/>
<feature type="disulfide bond" evidence="6">
    <location>
        <begin position="142"/>
        <end position="162"/>
    </location>
</feature>
<feature type="transmembrane region" description="Helical" evidence="7">
    <location>
        <begin position="198"/>
        <end position="218"/>
    </location>
</feature>
<dbReference type="OrthoDB" id="5982705at2759"/>
<gene>
    <name evidence="8" type="ORF">NHX12_001401</name>
</gene>
<organism evidence="8 9">
    <name type="scientific">Muraenolepis orangiensis</name>
    <name type="common">Patagonian moray cod</name>
    <dbReference type="NCBI Taxonomy" id="630683"/>
    <lineage>
        <taxon>Eukaryota</taxon>
        <taxon>Metazoa</taxon>
        <taxon>Chordata</taxon>
        <taxon>Craniata</taxon>
        <taxon>Vertebrata</taxon>
        <taxon>Euteleostomi</taxon>
        <taxon>Actinopterygii</taxon>
        <taxon>Neopterygii</taxon>
        <taxon>Teleostei</taxon>
        <taxon>Neoteleostei</taxon>
        <taxon>Acanthomorphata</taxon>
        <taxon>Zeiogadaria</taxon>
        <taxon>Gadariae</taxon>
        <taxon>Gadiformes</taxon>
        <taxon>Muraenolepidoidei</taxon>
        <taxon>Muraenolepididae</taxon>
        <taxon>Muraenolepis</taxon>
    </lineage>
</organism>
<reference evidence="8" key="1">
    <citation type="submission" date="2022-07" db="EMBL/GenBank/DDBJ databases">
        <title>Chromosome-level genome of Muraenolepis orangiensis.</title>
        <authorList>
            <person name="Kim J."/>
        </authorList>
    </citation>
    <scope>NUCLEOTIDE SEQUENCE</scope>
    <source>
        <strain evidence="8">KU_S4_2022</strain>
        <tissue evidence="8">Muscle</tissue>
    </source>
</reference>
<dbReference type="PANTHER" id="PTHR19282">
    <property type="entry name" value="TETRASPANIN"/>
    <property type="match status" value="1"/>
</dbReference>
<comment type="similarity">
    <text evidence="2">Belongs to the tetraspanin (TM4SF) family.</text>
</comment>
<keyword evidence="4 7" id="KW-1133">Transmembrane helix</keyword>
<keyword evidence="3 7" id="KW-0812">Transmembrane</keyword>
<dbReference type="InterPro" id="IPR000301">
    <property type="entry name" value="Tetraspanin_animals"/>
</dbReference>
<dbReference type="PIRSF" id="PIRSF002419">
    <property type="entry name" value="Tetraspanin"/>
    <property type="match status" value="1"/>
</dbReference>
<dbReference type="Proteomes" id="UP001148018">
    <property type="component" value="Unassembled WGS sequence"/>
</dbReference>
<sequence length="232" mass="24758">MAVNKVVKYLLFTFNFLFFISGAVILGVSVHAMISRAEYQITDELLPPVQLLVCVGTVTLVFGFLACCGAIGENRCLLVLFFLGLLGLLILLLSVGVLGALARTEDAQSALAAHLETLRPLGNAPQEVRESFGSLERAGKCCGFSIGHEDWGNSSLAVPDSCNCTDVARNCTELDGRQVYATPCLPYLMTWLDCLSDILMGVAFAFAAMMVLGMAFSLTMLCQISGGKAGVI</sequence>
<dbReference type="EMBL" id="JANIIK010000109">
    <property type="protein sequence ID" value="KAJ3597885.1"/>
    <property type="molecule type" value="Genomic_DNA"/>
</dbReference>
<dbReference type="PANTHER" id="PTHR19282:SF380">
    <property type="entry name" value="TETRASPANIN-8"/>
    <property type="match status" value="1"/>
</dbReference>
<evidence type="ECO:0000256" key="4">
    <source>
        <dbReference type="ARBA" id="ARBA00022989"/>
    </source>
</evidence>
<feature type="transmembrane region" description="Helical" evidence="7">
    <location>
        <begin position="78"/>
        <end position="102"/>
    </location>
</feature>
<proteinExistence type="inferred from homology"/>
<protein>
    <recommendedName>
        <fullName evidence="10">Tetraspanin</fullName>
    </recommendedName>
</protein>
<feature type="disulfide bond" evidence="6">
    <location>
        <begin position="141"/>
        <end position="171"/>
    </location>
</feature>
<feature type="transmembrane region" description="Helical" evidence="7">
    <location>
        <begin position="12"/>
        <end position="34"/>
    </location>
</feature>
<evidence type="ECO:0000313" key="8">
    <source>
        <dbReference type="EMBL" id="KAJ3597885.1"/>
    </source>
</evidence>
<evidence type="ECO:0008006" key="10">
    <source>
        <dbReference type="Google" id="ProtNLM"/>
    </source>
</evidence>
<keyword evidence="9" id="KW-1185">Reference proteome</keyword>
<keyword evidence="6" id="KW-1015">Disulfide bond</keyword>
<evidence type="ECO:0000256" key="3">
    <source>
        <dbReference type="ARBA" id="ARBA00022692"/>
    </source>
</evidence>
<evidence type="ECO:0000256" key="2">
    <source>
        <dbReference type="ARBA" id="ARBA00006840"/>
    </source>
</evidence>
<evidence type="ECO:0000313" key="9">
    <source>
        <dbReference type="Proteomes" id="UP001148018"/>
    </source>
</evidence>
<dbReference type="PRINTS" id="PR00259">
    <property type="entry name" value="TMFOUR"/>
</dbReference>
<evidence type="ECO:0000256" key="5">
    <source>
        <dbReference type="ARBA" id="ARBA00023136"/>
    </source>
</evidence>
<accession>A0A9Q0DZM1</accession>
<keyword evidence="5 7" id="KW-0472">Membrane</keyword>
<dbReference type="Pfam" id="PF00335">
    <property type="entry name" value="Tetraspanin"/>
    <property type="match status" value="1"/>
</dbReference>
<comment type="caution">
    <text evidence="8">The sequence shown here is derived from an EMBL/GenBank/DDBJ whole genome shotgun (WGS) entry which is preliminary data.</text>
</comment>
<name>A0A9Q0DZM1_9TELE</name>
<evidence type="ECO:0000256" key="6">
    <source>
        <dbReference type="PIRSR" id="PIRSR002419-1"/>
    </source>
</evidence>
<feature type="transmembrane region" description="Helical" evidence="7">
    <location>
        <begin position="49"/>
        <end position="71"/>
    </location>
</feature>
<dbReference type="InterPro" id="IPR018499">
    <property type="entry name" value="Tetraspanin/Peripherin"/>
</dbReference>
<dbReference type="GO" id="GO:0005886">
    <property type="term" value="C:plasma membrane"/>
    <property type="evidence" value="ECO:0007669"/>
    <property type="project" value="TreeGrafter"/>
</dbReference>
<comment type="subcellular location">
    <subcellularLocation>
        <location evidence="1">Membrane</location>
        <topology evidence="1">Multi-pass membrane protein</topology>
    </subcellularLocation>
</comment>
<evidence type="ECO:0000256" key="1">
    <source>
        <dbReference type="ARBA" id="ARBA00004141"/>
    </source>
</evidence>
<evidence type="ECO:0000256" key="7">
    <source>
        <dbReference type="SAM" id="Phobius"/>
    </source>
</evidence>